<evidence type="ECO:0000313" key="2">
    <source>
        <dbReference type="Proteomes" id="UP000182259"/>
    </source>
</evidence>
<gene>
    <name evidence="1" type="ORF">SAMEA4029009_CIC11G00000000516</name>
</gene>
<proteinExistence type="predicted"/>
<dbReference type="AlphaFoldDB" id="A0A1L0BSG6"/>
<dbReference type="Gene3D" id="6.10.250.2790">
    <property type="match status" value="1"/>
</dbReference>
<evidence type="ECO:0000313" key="1">
    <source>
        <dbReference type="EMBL" id="SGZ54305.1"/>
    </source>
</evidence>
<name>A0A1L0BSG6_9ASCO</name>
<reference evidence="1 2" key="1">
    <citation type="submission" date="2016-10" db="EMBL/GenBank/DDBJ databases">
        <authorList>
            <person name="de Groot N.N."/>
        </authorList>
    </citation>
    <scope>NUCLEOTIDE SEQUENCE [LARGE SCALE GENOMIC DNA]</scope>
    <source>
        <strain evidence="1 2">PYCC 4715</strain>
    </source>
</reference>
<organism evidence="1 2">
    <name type="scientific">Sungouiella intermedia</name>
    <dbReference type="NCBI Taxonomy" id="45354"/>
    <lineage>
        <taxon>Eukaryota</taxon>
        <taxon>Fungi</taxon>
        <taxon>Dikarya</taxon>
        <taxon>Ascomycota</taxon>
        <taxon>Saccharomycotina</taxon>
        <taxon>Pichiomycetes</taxon>
        <taxon>Metschnikowiaceae</taxon>
        <taxon>Sungouiella</taxon>
    </lineage>
</organism>
<dbReference type="EMBL" id="LT635766">
    <property type="protein sequence ID" value="SGZ54305.1"/>
    <property type="molecule type" value="Genomic_DNA"/>
</dbReference>
<protein>
    <submittedName>
        <fullName evidence="1">CIC11C00000000516</fullName>
    </submittedName>
</protein>
<sequence>MSSVLENESLAMFFDEDFSAVTYVDALFLSITGSSDKYTRANLAKLSTRLLDLMAHLDYHTGEMSKEIADKILSLKKLSVSVISGAGIDADSTVDETTRLKYYVDSLKNSVEALQGDLEQARKQLDPQEILPDTDPVEVLIQLKKVRINIGKVLQVLQNARKVVGGSENQSTGVDDFQEALNILHDTIRTQAKEGTDSDRKELNQTLEEMKSWSPMFQQFTQFGPVYFKFIMKLEAELKN</sequence>
<dbReference type="Proteomes" id="UP000182259">
    <property type="component" value="Chromosome III"/>
</dbReference>
<accession>A0A1L0BSG6</accession>